<sequence>MVFCTECGLEQSVGNFCARCGTPLLQNLPQKSVVEETHAFAFAVPVDTVPIKTSSKVPTDEDVRDITRALEGSTYDWMHDGENVNGWIKLEHDGIFTCSWNKSRWSARIDGNSTFIVVVENIGGCGVHELRMNPELTAFTCSHSGQRGRLRKSFPPAPSSVVAELEGTEWEWLHNGRTVNGWIKLELGGRFTCSWNKSTWSAGIEGNSTVVVVVENIGGCGVHELKMNPEMTEFTCEHSGQRGRLKQK</sequence>
<dbReference type="AlphaFoldDB" id="A0A9W7GDF1"/>
<evidence type="ECO:0000313" key="1">
    <source>
        <dbReference type="EMBL" id="GMI42301.1"/>
    </source>
</evidence>
<reference evidence="2" key="1">
    <citation type="journal article" date="2023" name="Commun. Biol.">
        <title>Genome analysis of Parmales, the sister group of diatoms, reveals the evolutionary specialization of diatoms from phago-mixotrophs to photoautotrophs.</title>
        <authorList>
            <person name="Ban H."/>
            <person name="Sato S."/>
            <person name="Yoshikawa S."/>
            <person name="Yamada K."/>
            <person name="Nakamura Y."/>
            <person name="Ichinomiya M."/>
            <person name="Sato N."/>
            <person name="Blanc-Mathieu R."/>
            <person name="Endo H."/>
            <person name="Kuwata A."/>
            <person name="Ogata H."/>
        </authorList>
    </citation>
    <scope>NUCLEOTIDE SEQUENCE [LARGE SCALE GENOMIC DNA]</scope>
</reference>
<name>A0A9W7GDF1_9STRA</name>
<evidence type="ECO:0000313" key="2">
    <source>
        <dbReference type="Proteomes" id="UP001165065"/>
    </source>
</evidence>
<organism evidence="1 2">
    <name type="scientific">Triparma columacea</name>
    <dbReference type="NCBI Taxonomy" id="722753"/>
    <lineage>
        <taxon>Eukaryota</taxon>
        <taxon>Sar</taxon>
        <taxon>Stramenopiles</taxon>
        <taxon>Ochrophyta</taxon>
        <taxon>Bolidophyceae</taxon>
        <taxon>Parmales</taxon>
        <taxon>Triparmaceae</taxon>
        <taxon>Triparma</taxon>
    </lineage>
</organism>
<dbReference type="Proteomes" id="UP001165065">
    <property type="component" value="Unassembled WGS sequence"/>
</dbReference>
<accession>A0A9W7GDF1</accession>
<keyword evidence="2" id="KW-1185">Reference proteome</keyword>
<protein>
    <submittedName>
        <fullName evidence="1">Uncharacterized protein</fullName>
    </submittedName>
</protein>
<proteinExistence type="predicted"/>
<comment type="caution">
    <text evidence="1">The sequence shown here is derived from an EMBL/GenBank/DDBJ whole genome shotgun (WGS) entry which is preliminary data.</text>
</comment>
<gene>
    <name evidence="1" type="ORF">TrCOL_g8596</name>
</gene>
<dbReference type="EMBL" id="BRYA01000169">
    <property type="protein sequence ID" value="GMI42301.1"/>
    <property type="molecule type" value="Genomic_DNA"/>
</dbReference>